<dbReference type="PRINTS" id="PR00744">
    <property type="entry name" value="GLHYDRLASE37"/>
</dbReference>
<dbReference type="PANTHER" id="PTHR23403">
    <property type="entry name" value="TREHALASE"/>
    <property type="match status" value="1"/>
</dbReference>
<proteinExistence type="predicted"/>
<organism evidence="1 2">
    <name type="scientific">Joostella atrarenae</name>
    <dbReference type="NCBI Taxonomy" id="679257"/>
    <lineage>
        <taxon>Bacteria</taxon>
        <taxon>Pseudomonadati</taxon>
        <taxon>Bacteroidota</taxon>
        <taxon>Flavobacteriia</taxon>
        <taxon>Flavobacteriales</taxon>
        <taxon>Flavobacteriaceae</taxon>
        <taxon>Joostella</taxon>
    </lineage>
</organism>
<dbReference type="Gene3D" id="1.50.10.10">
    <property type="match status" value="2"/>
</dbReference>
<dbReference type="Pfam" id="PF01204">
    <property type="entry name" value="Trehalase"/>
    <property type="match status" value="2"/>
</dbReference>
<sequence>MEKSSGISKKIIASLWNELTVTTDKNGYLNLFKDTKVKDKTNTIYIEENDNFAYDFYKKESQETELNFHVEKMPINPTASFVASVKNKPGIVGSVLINNDKGVSGTPYISLGGPYTELDVSASYFHILALVEEGNFTLAKQILSNISYMIGHVHSLKATNRSYHQHIPALPLYTSMVRAIAERMESEEERRNFLKIHIQRSILEYDRRWQTIECLCETSHLNTYPNIDSADKQSLSFSLQLPHVIEVRLNMMLYKTEMDIAHFIEAHTEKGLVTVEDVEHTPEKWRAKARQRKEEMDRYLWNDEKQSYCDYDEYKNEYLNPGRADNIYALWAKAVDENRADVIVKKLEKEHLSKNGLHYDLNSFIVKAPEQIIYLLGLKNFAYRSLLEKESEKWNKMIETAFHKSEIIAFSYNIETGTPISDGKDKVFGWTLASYIIANSLK</sequence>
<evidence type="ECO:0000313" key="1">
    <source>
        <dbReference type="EMBL" id="MCF8714016.1"/>
    </source>
</evidence>
<dbReference type="Proteomes" id="UP000829517">
    <property type="component" value="Unassembled WGS sequence"/>
</dbReference>
<protein>
    <recommendedName>
        <fullName evidence="3">Trehalase</fullName>
    </recommendedName>
</protein>
<gene>
    <name evidence="1" type="ORF">JM658_04175</name>
</gene>
<reference evidence="1 2" key="1">
    <citation type="submission" date="2021-01" db="EMBL/GenBank/DDBJ databases">
        <title>Genome sequencing of Joostella atrarenae M1-2 (= KCTC 23194).</title>
        <authorList>
            <person name="Zakaria M.R."/>
            <person name="Lam M.Q."/>
            <person name="Chong C.S."/>
        </authorList>
    </citation>
    <scope>NUCLEOTIDE SEQUENCE [LARGE SCALE GENOMIC DNA]</scope>
    <source>
        <strain evidence="1 2">M1-2</strain>
    </source>
</reference>
<dbReference type="RefSeq" id="WP_236957972.1">
    <property type="nucleotide sequence ID" value="NZ_JAETXX010000001.1"/>
</dbReference>
<comment type="caution">
    <text evidence="1">The sequence shown here is derived from an EMBL/GenBank/DDBJ whole genome shotgun (WGS) entry which is preliminary data.</text>
</comment>
<accession>A0ABS9J0Q5</accession>
<dbReference type="EMBL" id="JAETXX010000001">
    <property type="protein sequence ID" value="MCF8714016.1"/>
    <property type="molecule type" value="Genomic_DNA"/>
</dbReference>
<evidence type="ECO:0000313" key="2">
    <source>
        <dbReference type="Proteomes" id="UP000829517"/>
    </source>
</evidence>
<name>A0ABS9J0Q5_9FLAO</name>
<keyword evidence="2" id="KW-1185">Reference proteome</keyword>
<dbReference type="InterPro" id="IPR012341">
    <property type="entry name" value="6hp_glycosidase-like_sf"/>
</dbReference>
<evidence type="ECO:0008006" key="3">
    <source>
        <dbReference type="Google" id="ProtNLM"/>
    </source>
</evidence>
<dbReference type="InterPro" id="IPR008928">
    <property type="entry name" value="6-hairpin_glycosidase_sf"/>
</dbReference>
<dbReference type="PANTHER" id="PTHR23403:SF6">
    <property type="entry name" value="CYTOSOLIC NEUTRAL TREHALASE-RELATED"/>
    <property type="match status" value="1"/>
</dbReference>
<dbReference type="SUPFAM" id="SSF48208">
    <property type="entry name" value="Six-hairpin glycosidases"/>
    <property type="match status" value="1"/>
</dbReference>
<dbReference type="InterPro" id="IPR001661">
    <property type="entry name" value="Glyco_hydro_37"/>
</dbReference>